<sequence>MRLLQYVFLLALPVALSGCAALSGPTITERQAKSDELYSQAQSAIMAEGREKGPDYAAAGRYYERAARNGSAQAAYALAALYRDALLVDKDEDAATRDREKTFFWMREAAVGGWPQAQYELAVFYYSGKGTERNPAEAIKWLEKAAENNHVLAQRFLGTLYLNGAHADSGLTVTPDAKKGAAWYLRAAYNDDGPSQAVMGSLYMSGKGIERDHIQAIKWNRLAAAKGEADAQKRLSTLYADQKRRSNYEQAILFQREEFAKGDARAGYNLGRIYYYSPAPYMNPRQAVKLFRETGSKVGAAALMMGVACEEGKGVPQNFAEAVDWYRKAIVLGQHEAYAYLGAAYLDGRGVPASEEEAVLQLQLGADKGDARSQRRLAVLYTQGRGVPYDYEKALHWSLEAAKGGDVQAMYLAGAMYEKGVGTTRSVEDARRLYQQAVDMAGSDEFVRREDTASWKRDAQKALERLDAEIAAEKARAEAEAAANKTGDAQSPEAKPAQ</sequence>
<dbReference type="SUPFAM" id="SSF81901">
    <property type="entry name" value="HCP-like"/>
    <property type="match status" value="3"/>
</dbReference>
<dbReference type="PANTHER" id="PTHR11102:SF160">
    <property type="entry name" value="ERAD-ASSOCIATED E3 UBIQUITIN-PROTEIN LIGASE COMPONENT HRD3"/>
    <property type="match status" value="1"/>
</dbReference>
<reference evidence="3" key="1">
    <citation type="submission" date="2016-04" db="EMBL/GenBank/DDBJ databases">
        <authorList>
            <person name="Evans L.H."/>
            <person name="Alamgir A."/>
            <person name="Owens N."/>
            <person name="Weber N.D."/>
            <person name="Virtaneva K."/>
            <person name="Barbian K."/>
            <person name="Babar A."/>
            <person name="Rosenke K."/>
        </authorList>
    </citation>
    <scope>NUCLEOTIDE SEQUENCE</scope>
    <source>
        <strain evidence="3">86</strain>
    </source>
</reference>
<dbReference type="InterPro" id="IPR050767">
    <property type="entry name" value="Sel1_AlgK"/>
</dbReference>
<dbReference type="InterPro" id="IPR006597">
    <property type="entry name" value="Sel1-like"/>
</dbReference>
<organism evidence="3">
    <name type="scientific">uncultured delta proteobacterium</name>
    <dbReference type="NCBI Taxonomy" id="34034"/>
    <lineage>
        <taxon>Bacteria</taxon>
        <taxon>Deltaproteobacteria</taxon>
        <taxon>environmental samples</taxon>
    </lineage>
</organism>
<accession>A0A212IWY5</accession>
<evidence type="ECO:0000313" key="3">
    <source>
        <dbReference type="EMBL" id="SBV91669.1"/>
    </source>
</evidence>
<feature type="signal peptide" evidence="2">
    <location>
        <begin position="1"/>
        <end position="20"/>
    </location>
</feature>
<dbReference type="EMBL" id="FLUQ01000001">
    <property type="protein sequence ID" value="SBV91669.1"/>
    <property type="molecule type" value="Genomic_DNA"/>
</dbReference>
<proteinExistence type="predicted"/>
<evidence type="ECO:0000256" key="1">
    <source>
        <dbReference type="SAM" id="MobiDB-lite"/>
    </source>
</evidence>
<evidence type="ECO:0008006" key="4">
    <source>
        <dbReference type="Google" id="ProtNLM"/>
    </source>
</evidence>
<protein>
    <recommendedName>
        <fullName evidence="4">Beta-lactamase</fullName>
    </recommendedName>
</protein>
<dbReference type="AlphaFoldDB" id="A0A212IWY5"/>
<name>A0A212IWY5_9DELT</name>
<dbReference type="Pfam" id="PF08238">
    <property type="entry name" value="Sel1"/>
    <property type="match status" value="10"/>
</dbReference>
<feature type="region of interest" description="Disordered" evidence="1">
    <location>
        <begin position="474"/>
        <end position="498"/>
    </location>
</feature>
<keyword evidence="2" id="KW-0732">Signal</keyword>
<dbReference type="PANTHER" id="PTHR11102">
    <property type="entry name" value="SEL-1-LIKE PROTEIN"/>
    <property type="match status" value="1"/>
</dbReference>
<dbReference type="InterPro" id="IPR011990">
    <property type="entry name" value="TPR-like_helical_dom_sf"/>
</dbReference>
<gene>
    <name evidence="3" type="ORF">KL86DPRO_10230</name>
</gene>
<dbReference type="PROSITE" id="PS51257">
    <property type="entry name" value="PROKAR_LIPOPROTEIN"/>
    <property type="match status" value="1"/>
</dbReference>
<dbReference type="Gene3D" id="1.25.40.10">
    <property type="entry name" value="Tetratricopeptide repeat domain"/>
    <property type="match status" value="2"/>
</dbReference>
<feature type="chain" id="PRO_5012894369" description="Beta-lactamase" evidence="2">
    <location>
        <begin position="21"/>
        <end position="498"/>
    </location>
</feature>
<dbReference type="SMART" id="SM00671">
    <property type="entry name" value="SEL1"/>
    <property type="match status" value="10"/>
</dbReference>
<evidence type="ECO:0000256" key="2">
    <source>
        <dbReference type="SAM" id="SignalP"/>
    </source>
</evidence>